<name>A0A7H9CFE5_9BACT</name>
<proteinExistence type="predicted"/>
<dbReference type="RefSeq" id="WP_179975451.1">
    <property type="nucleotide sequence ID" value="NZ_CP049075.1"/>
</dbReference>
<keyword evidence="1" id="KW-0732">Signal</keyword>
<protein>
    <submittedName>
        <fullName evidence="3">Zinc metallopeptidase, M23 family</fullName>
    </submittedName>
</protein>
<keyword evidence="4" id="KW-1185">Reference proteome</keyword>
<accession>A0A7H9CFE5</accession>
<dbReference type="PANTHER" id="PTHR21666:SF289">
    <property type="entry name" value="L-ALA--D-GLU ENDOPEPTIDASE"/>
    <property type="match status" value="1"/>
</dbReference>
<dbReference type="GO" id="GO:0004222">
    <property type="term" value="F:metalloendopeptidase activity"/>
    <property type="evidence" value="ECO:0007669"/>
    <property type="project" value="TreeGrafter"/>
</dbReference>
<organism evidence="3 4">
    <name type="scientific">Candidatus Campylobacter infans</name>
    <dbReference type="NCBI Taxonomy" id="2561898"/>
    <lineage>
        <taxon>Bacteria</taxon>
        <taxon>Pseudomonadati</taxon>
        <taxon>Campylobacterota</taxon>
        <taxon>Epsilonproteobacteria</taxon>
        <taxon>Campylobacterales</taxon>
        <taxon>Campylobacteraceae</taxon>
        <taxon>Campylobacter</taxon>
    </lineage>
</organism>
<evidence type="ECO:0000313" key="4">
    <source>
        <dbReference type="Proteomes" id="UP000509414"/>
    </source>
</evidence>
<dbReference type="SUPFAM" id="SSF51261">
    <property type="entry name" value="Duplicated hybrid motif"/>
    <property type="match status" value="1"/>
</dbReference>
<dbReference type="CDD" id="cd12797">
    <property type="entry name" value="M23_peptidase"/>
    <property type="match status" value="1"/>
</dbReference>
<evidence type="ECO:0000259" key="2">
    <source>
        <dbReference type="Pfam" id="PF01551"/>
    </source>
</evidence>
<evidence type="ECO:0000256" key="1">
    <source>
        <dbReference type="ARBA" id="ARBA00022729"/>
    </source>
</evidence>
<gene>
    <name evidence="3" type="ORF">CINF_0247</name>
</gene>
<dbReference type="Pfam" id="PF01551">
    <property type="entry name" value="Peptidase_M23"/>
    <property type="match status" value="1"/>
</dbReference>
<feature type="domain" description="M23ase beta-sheet core" evidence="2">
    <location>
        <begin position="335"/>
        <end position="428"/>
    </location>
</feature>
<sequence>MTAKHFSIILFIIICIGGAILIPNSSAFEKNPPKISILNASNNTIYWNPKNPLNIQIIDDSGLASVSGSIANENAQANLKINYEQGQKELKFELKMPQNLKYKNGDEFTLKLNATDISYANFFSANTSELSAKIIIDTKMPSISIINQSYKIIKGGAGVAVFRLHDDSQLKEFFVETNYGKRFKPVKFYKDGYYAIMLAWPSKEQDFNAKIIATDLAGNTAKTNIRYFLQDRKYKESKIALRDNFINGKITELAQMYAQNADNMDSIEKFKFVNEILRGANEDKIEQISSNISEESLENFKIKPFYPLKNAAAVASFGDHRYFMLDGSELSQSWHLGLDLASTAGAKITASNDGVVVFAEENGIYGQNLIIYHGFGLYSLYGHCSTLNVDVNSKVKAGDVIATTGATGLALGDHLHFSMIVQGIQVRPEEWMDKKWMKESVYDVLNDAKKIIDTIKK</sequence>
<dbReference type="InterPro" id="IPR050570">
    <property type="entry name" value="Cell_wall_metabolism_enzyme"/>
</dbReference>
<dbReference type="AlphaFoldDB" id="A0A7H9CFE5"/>
<dbReference type="Gene3D" id="2.70.70.10">
    <property type="entry name" value="Glucose Permease (Domain IIA)"/>
    <property type="match status" value="1"/>
</dbReference>
<dbReference type="InterPro" id="IPR011055">
    <property type="entry name" value="Dup_hybrid_motif"/>
</dbReference>
<dbReference type="EMBL" id="CP049075">
    <property type="protein sequence ID" value="QLI04796.1"/>
    <property type="molecule type" value="Genomic_DNA"/>
</dbReference>
<dbReference type="Proteomes" id="UP000509414">
    <property type="component" value="Chromosome"/>
</dbReference>
<reference evidence="3 4" key="1">
    <citation type="submission" date="2020-02" db="EMBL/GenBank/DDBJ databases">
        <title>Complete genome sequence of the novel Campylobacter species Candidatus Campylobacter infans.</title>
        <authorList>
            <person name="Duim B."/>
            <person name="Zomer A."/>
            <person name="van der Graaf L."/>
            <person name="Wagenaar J."/>
        </authorList>
    </citation>
    <scope>NUCLEOTIDE SEQUENCE [LARGE SCALE GENOMIC DNA]</scope>
    <source>
        <strain evidence="3 4">19S00001</strain>
    </source>
</reference>
<dbReference type="KEGG" id="cinf:CINF_0247"/>
<dbReference type="PANTHER" id="PTHR21666">
    <property type="entry name" value="PEPTIDASE-RELATED"/>
    <property type="match status" value="1"/>
</dbReference>
<dbReference type="InterPro" id="IPR016047">
    <property type="entry name" value="M23ase_b-sheet_dom"/>
</dbReference>
<evidence type="ECO:0000313" key="3">
    <source>
        <dbReference type="EMBL" id="QLI04796.1"/>
    </source>
</evidence>